<evidence type="ECO:0000256" key="1">
    <source>
        <dbReference type="SAM" id="MobiDB-lite"/>
    </source>
</evidence>
<keyword evidence="4" id="KW-1185">Reference proteome</keyword>
<feature type="region of interest" description="Disordered" evidence="1">
    <location>
        <begin position="1"/>
        <end position="22"/>
    </location>
</feature>
<dbReference type="OrthoDB" id="10418652at2759"/>
<protein>
    <submittedName>
        <fullName evidence="3 5">Uncharacterized protein</fullName>
    </submittedName>
</protein>
<keyword evidence="2" id="KW-0812">Transmembrane</keyword>
<dbReference type="Proteomes" id="UP000050761">
    <property type="component" value="Unassembled WGS sequence"/>
</dbReference>
<evidence type="ECO:0000313" key="5">
    <source>
        <dbReference type="WBParaSite" id="HPBE_0000403901-mRNA-1"/>
    </source>
</evidence>
<name>A0A183FCZ7_HELPZ</name>
<evidence type="ECO:0000313" key="3">
    <source>
        <dbReference type="EMBL" id="VDO59864.1"/>
    </source>
</evidence>
<keyword evidence="2" id="KW-1133">Transmembrane helix</keyword>
<reference evidence="5" key="2">
    <citation type="submission" date="2019-09" db="UniProtKB">
        <authorList>
            <consortium name="WormBaseParasite"/>
        </authorList>
    </citation>
    <scope>IDENTIFICATION</scope>
</reference>
<feature type="transmembrane region" description="Helical" evidence="2">
    <location>
        <begin position="56"/>
        <end position="75"/>
    </location>
</feature>
<accession>A0A183FCZ7</accession>
<feature type="compositionally biased region" description="Low complexity" evidence="1">
    <location>
        <begin position="1"/>
        <end position="20"/>
    </location>
</feature>
<reference evidence="3 4" key="1">
    <citation type="submission" date="2018-11" db="EMBL/GenBank/DDBJ databases">
        <authorList>
            <consortium name="Pathogen Informatics"/>
        </authorList>
    </citation>
    <scope>NUCLEOTIDE SEQUENCE [LARGE SCALE GENOMIC DNA]</scope>
</reference>
<evidence type="ECO:0000256" key="2">
    <source>
        <dbReference type="SAM" id="Phobius"/>
    </source>
</evidence>
<evidence type="ECO:0000313" key="4">
    <source>
        <dbReference type="Proteomes" id="UP000050761"/>
    </source>
</evidence>
<gene>
    <name evidence="3" type="ORF">HPBE_LOCUS4040</name>
</gene>
<proteinExistence type="predicted"/>
<organism evidence="4 5">
    <name type="scientific">Heligmosomoides polygyrus</name>
    <name type="common">Parasitic roundworm</name>
    <dbReference type="NCBI Taxonomy" id="6339"/>
    <lineage>
        <taxon>Eukaryota</taxon>
        <taxon>Metazoa</taxon>
        <taxon>Ecdysozoa</taxon>
        <taxon>Nematoda</taxon>
        <taxon>Chromadorea</taxon>
        <taxon>Rhabditida</taxon>
        <taxon>Rhabditina</taxon>
        <taxon>Rhabditomorpha</taxon>
        <taxon>Strongyloidea</taxon>
        <taxon>Heligmosomidae</taxon>
        <taxon>Heligmosomoides</taxon>
    </lineage>
</organism>
<dbReference type="EMBL" id="UZAH01025268">
    <property type="protein sequence ID" value="VDO59864.1"/>
    <property type="molecule type" value="Genomic_DNA"/>
</dbReference>
<dbReference type="WBParaSite" id="HPBE_0000403901-mRNA-1">
    <property type="protein sequence ID" value="HPBE_0000403901-mRNA-1"/>
    <property type="gene ID" value="HPBE_0000403901"/>
</dbReference>
<dbReference type="AlphaFoldDB" id="A0A183FCZ7"/>
<keyword evidence="2" id="KW-0472">Membrane</keyword>
<accession>A0A3P7XMW6</accession>
<sequence>MDKSSSYGGSGSSSLAYSPSTARFSRPAYGYGGGYMARSLSRSGTGLFHVSELDTVFTAVSVILGAFGLLLILWMA</sequence>